<name>A0A8J4A8Y7_9ACTN</name>
<dbReference type="RefSeq" id="WP_207123477.1">
    <property type="nucleotide sequence ID" value="NZ_BOPO01000012.1"/>
</dbReference>
<dbReference type="Gene3D" id="1.10.357.10">
    <property type="entry name" value="Tetracycline Repressor, domain 2"/>
    <property type="match status" value="1"/>
</dbReference>
<sequence>MTIDTDAPENPRSARPDKSGSGSASGPRKAAAIFNATLDLLAESGYERLTIEAVADRSGVNKTTIYRWWKSKGALVGAALLGSRRLDLAVPDTGSLRGDLAGLLRTVLALLTEAPTGPVAVAVLGAATHSEELAGYVRGFFADRLGRERPLFARAVARGELPADTDPMLLVDLLAGAAWLRVVFRAEQPDADFVDRAVHTVLHGARSRYPD</sequence>
<evidence type="ECO:0000313" key="7">
    <source>
        <dbReference type="EMBL" id="GIL25879.1"/>
    </source>
</evidence>
<keyword evidence="8" id="KW-1185">Reference proteome</keyword>
<dbReference type="GO" id="GO:0000976">
    <property type="term" value="F:transcription cis-regulatory region binding"/>
    <property type="evidence" value="ECO:0007669"/>
    <property type="project" value="TreeGrafter"/>
</dbReference>
<dbReference type="PROSITE" id="PS50977">
    <property type="entry name" value="HTH_TETR_2"/>
    <property type="match status" value="1"/>
</dbReference>
<keyword evidence="1" id="KW-0805">Transcription regulation</keyword>
<dbReference type="InterPro" id="IPR036271">
    <property type="entry name" value="Tet_transcr_reg_TetR-rel_C_sf"/>
</dbReference>
<dbReference type="GO" id="GO:0003700">
    <property type="term" value="F:DNA-binding transcription factor activity"/>
    <property type="evidence" value="ECO:0007669"/>
    <property type="project" value="TreeGrafter"/>
</dbReference>
<keyword evidence="2 4" id="KW-0238">DNA-binding</keyword>
<keyword evidence="3" id="KW-0804">Transcription</keyword>
<dbReference type="Pfam" id="PF16859">
    <property type="entry name" value="TetR_C_11"/>
    <property type="match status" value="1"/>
</dbReference>
<evidence type="ECO:0000256" key="4">
    <source>
        <dbReference type="PROSITE-ProRule" id="PRU00335"/>
    </source>
</evidence>
<evidence type="ECO:0000256" key="5">
    <source>
        <dbReference type="SAM" id="MobiDB-lite"/>
    </source>
</evidence>
<accession>A0A8J4A8Y7</accession>
<evidence type="ECO:0000313" key="8">
    <source>
        <dbReference type="Proteomes" id="UP000614996"/>
    </source>
</evidence>
<reference evidence="8" key="1">
    <citation type="journal article" date="2021" name="Int. J. Syst. Evol. Microbiol.">
        <title>Actinocatenispora comari sp. nov., an endophytic actinomycete isolated from aerial parts of Comarum salesowianum.</title>
        <authorList>
            <person name="Oyunbileg N."/>
            <person name="Iizaka Y."/>
            <person name="Hamada M."/>
            <person name="Davaapurev B.O."/>
            <person name="Fukumoto A."/>
            <person name="Tsetseg B."/>
            <person name="Kato F."/>
            <person name="Tamura T."/>
            <person name="Batkhuu J."/>
            <person name="Anzai Y."/>
        </authorList>
    </citation>
    <scope>NUCLEOTIDE SEQUENCE [LARGE SCALE GENOMIC DNA]</scope>
    <source>
        <strain evidence="8">NUM-2625</strain>
    </source>
</reference>
<dbReference type="Proteomes" id="UP000614996">
    <property type="component" value="Unassembled WGS sequence"/>
</dbReference>
<dbReference type="SUPFAM" id="SSF46689">
    <property type="entry name" value="Homeodomain-like"/>
    <property type="match status" value="1"/>
</dbReference>
<evidence type="ECO:0000256" key="1">
    <source>
        <dbReference type="ARBA" id="ARBA00023015"/>
    </source>
</evidence>
<dbReference type="Gene3D" id="1.10.10.60">
    <property type="entry name" value="Homeodomain-like"/>
    <property type="match status" value="1"/>
</dbReference>
<evidence type="ECO:0000256" key="2">
    <source>
        <dbReference type="ARBA" id="ARBA00023125"/>
    </source>
</evidence>
<dbReference type="InterPro" id="IPR001647">
    <property type="entry name" value="HTH_TetR"/>
</dbReference>
<feature type="DNA-binding region" description="H-T-H motif" evidence="4">
    <location>
        <begin position="50"/>
        <end position="69"/>
    </location>
</feature>
<feature type="region of interest" description="Disordered" evidence="5">
    <location>
        <begin position="1"/>
        <end position="27"/>
    </location>
</feature>
<organism evidence="7 8">
    <name type="scientific">Actinocatenispora comari</name>
    <dbReference type="NCBI Taxonomy" id="2807577"/>
    <lineage>
        <taxon>Bacteria</taxon>
        <taxon>Bacillati</taxon>
        <taxon>Actinomycetota</taxon>
        <taxon>Actinomycetes</taxon>
        <taxon>Micromonosporales</taxon>
        <taxon>Micromonosporaceae</taxon>
        <taxon>Actinocatenispora</taxon>
    </lineage>
</organism>
<dbReference type="InterPro" id="IPR009057">
    <property type="entry name" value="Homeodomain-like_sf"/>
</dbReference>
<dbReference type="PRINTS" id="PR00455">
    <property type="entry name" value="HTHTETR"/>
</dbReference>
<dbReference type="Pfam" id="PF00440">
    <property type="entry name" value="TetR_N"/>
    <property type="match status" value="1"/>
</dbReference>
<protein>
    <submittedName>
        <fullName evidence="7">TetR family transcriptional regulator</fullName>
    </submittedName>
</protein>
<gene>
    <name evidence="7" type="ORF">NUM_11330</name>
</gene>
<feature type="domain" description="HTH tetR-type" evidence="6">
    <location>
        <begin position="27"/>
        <end position="87"/>
    </location>
</feature>
<dbReference type="EMBL" id="BOPO01000012">
    <property type="protein sequence ID" value="GIL25879.1"/>
    <property type="molecule type" value="Genomic_DNA"/>
</dbReference>
<comment type="caution">
    <text evidence="7">The sequence shown here is derived from an EMBL/GenBank/DDBJ whole genome shotgun (WGS) entry which is preliminary data.</text>
</comment>
<dbReference type="PANTHER" id="PTHR30055">
    <property type="entry name" value="HTH-TYPE TRANSCRIPTIONAL REGULATOR RUTR"/>
    <property type="match status" value="1"/>
</dbReference>
<dbReference type="PANTHER" id="PTHR30055:SF148">
    <property type="entry name" value="TETR-FAMILY TRANSCRIPTIONAL REGULATOR"/>
    <property type="match status" value="1"/>
</dbReference>
<dbReference type="AlphaFoldDB" id="A0A8J4A8Y7"/>
<dbReference type="InterPro" id="IPR011075">
    <property type="entry name" value="TetR_C"/>
</dbReference>
<evidence type="ECO:0000256" key="3">
    <source>
        <dbReference type="ARBA" id="ARBA00023163"/>
    </source>
</evidence>
<proteinExistence type="predicted"/>
<evidence type="ECO:0000259" key="6">
    <source>
        <dbReference type="PROSITE" id="PS50977"/>
    </source>
</evidence>
<dbReference type="InterPro" id="IPR050109">
    <property type="entry name" value="HTH-type_TetR-like_transc_reg"/>
</dbReference>
<dbReference type="SUPFAM" id="SSF48498">
    <property type="entry name" value="Tetracyclin repressor-like, C-terminal domain"/>
    <property type="match status" value="1"/>
</dbReference>